<feature type="domain" description="EamA" evidence="2">
    <location>
        <begin position="157"/>
        <end position="286"/>
    </location>
</feature>
<feature type="transmembrane region" description="Helical" evidence="1">
    <location>
        <begin position="269"/>
        <end position="286"/>
    </location>
</feature>
<dbReference type="PANTHER" id="PTHR22911:SF137">
    <property type="entry name" value="SOLUTE CARRIER FAMILY 35 MEMBER G2-RELATED"/>
    <property type="match status" value="1"/>
</dbReference>
<feature type="transmembrane region" description="Helical" evidence="1">
    <location>
        <begin position="68"/>
        <end position="87"/>
    </location>
</feature>
<evidence type="ECO:0000259" key="2">
    <source>
        <dbReference type="Pfam" id="PF00892"/>
    </source>
</evidence>
<evidence type="ECO:0000313" key="6">
    <source>
        <dbReference type="Proteomes" id="UP000472839"/>
    </source>
</evidence>
<dbReference type="Proteomes" id="UP000461010">
    <property type="component" value="Unassembled WGS sequence"/>
</dbReference>
<evidence type="ECO:0000313" key="3">
    <source>
        <dbReference type="EMBL" id="KAB7891110.1"/>
    </source>
</evidence>
<evidence type="ECO:0000313" key="4">
    <source>
        <dbReference type="EMBL" id="KAB7892834.1"/>
    </source>
</evidence>
<evidence type="ECO:0000313" key="5">
    <source>
        <dbReference type="Proteomes" id="UP000461010"/>
    </source>
</evidence>
<keyword evidence="1" id="KW-1133">Transmembrane helix</keyword>
<dbReference type="EMBL" id="WFKK01000002">
    <property type="protein sequence ID" value="KAB7891110.1"/>
    <property type="molecule type" value="Genomic_DNA"/>
</dbReference>
<dbReference type="EMBL" id="WFKJ01000002">
    <property type="protein sequence ID" value="KAB7892834.1"/>
    <property type="molecule type" value="Genomic_DNA"/>
</dbReference>
<reference evidence="5 6" key="1">
    <citation type="submission" date="2019-10" db="EMBL/GenBank/DDBJ databases">
        <title>Poseidonibacter ostreae sp. nov., isolated from the gut of the Ostrea denselamellosa.</title>
        <authorList>
            <person name="Choi A."/>
        </authorList>
    </citation>
    <scope>NUCLEOTIDE SEQUENCE [LARGE SCALE GENOMIC DNA]</scope>
    <source>
        <strain evidence="3 6">SJOD-M-33</strain>
        <strain evidence="4 5">SJOD-M-5</strain>
    </source>
</reference>
<dbReference type="InterPro" id="IPR037185">
    <property type="entry name" value="EmrE-like"/>
</dbReference>
<name>A0A6L4WWK2_9BACT</name>
<dbReference type="RefSeq" id="WP_152187695.1">
    <property type="nucleotide sequence ID" value="NZ_WFKI01000002.1"/>
</dbReference>
<keyword evidence="5" id="KW-1185">Reference proteome</keyword>
<feature type="transmembrane region" description="Helical" evidence="1">
    <location>
        <begin position="246"/>
        <end position="263"/>
    </location>
</feature>
<accession>A0A6L4WWK2</accession>
<dbReference type="InterPro" id="IPR000620">
    <property type="entry name" value="EamA_dom"/>
</dbReference>
<keyword evidence="1" id="KW-0472">Membrane</keyword>
<proteinExistence type="predicted"/>
<gene>
    <name evidence="4" type="ORF">GBG18_01430</name>
    <name evidence="3" type="ORF">GBG19_01720</name>
</gene>
<feature type="transmembrane region" description="Helical" evidence="1">
    <location>
        <begin position="126"/>
        <end position="143"/>
    </location>
</feature>
<dbReference type="SUPFAM" id="SSF103481">
    <property type="entry name" value="Multidrug resistance efflux transporter EmrE"/>
    <property type="match status" value="2"/>
</dbReference>
<organism evidence="3 6">
    <name type="scientific">Poseidonibacter ostreae</name>
    <dbReference type="NCBI Taxonomy" id="2654171"/>
    <lineage>
        <taxon>Bacteria</taxon>
        <taxon>Pseudomonadati</taxon>
        <taxon>Campylobacterota</taxon>
        <taxon>Epsilonproteobacteria</taxon>
        <taxon>Campylobacterales</taxon>
        <taxon>Arcobacteraceae</taxon>
        <taxon>Poseidonibacter</taxon>
    </lineage>
</organism>
<evidence type="ECO:0000256" key="1">
    <source>
        <dbReference type="SAM" id="Phobius"/>
    </source>
</evidence>
<feature type="transmembrane region" description="Helical" evidence="1">
    <location>
        <begin position="37"/>
        <end position="56"/>
    </location>
</feature>
<dbReference type="PANTHER" id="PTHR22911">
    <property type="entry name" value="ACYL-MALONYL CONDENSING ENZYME-RELATED"/>
    <property type="match status" value="1"/>
</dbReference>
<feature type="domain" description="EamA" evidence="2">
    <location>
        <begin position="7"/>
        <end position="143"/>
    </location>
</feature>
<feature type="transmembrane region" description="Helical" evidence="1">
    <location>
        <begin position="102"/>
        <end position="119"/>
    </location>
</feature>
<dbReference type="GO" id="GO:0016020">
    <property type="term" value="C:membrane"/>
    <property type="evidence" value="ECO:0007669"/>
    <property type="project" value="InterPro"/>
</dbReference>
<protein>
    <submittedName>
        <fullName evidence="3">EamA family transporter</fullName>
    </submittedName>
</protein>
<sequence>MKSQKLAYKYALIAIFFWSTVATAFKVALEYLKPFELVFYASITSTLILLTIIIYQKKINLVKIHIKNNFKIVLLLASINPFLYYLVLFEAYDILPAQEAQAINYTWALMLAFFSVIFLKQKLTISDIVAGIICYFGVLIISTKGEPFSLNFSNIDGVLLALLSTVLWSMYWIFNTKSKVDPVVGLFSNFLIATPILITYFIFTQDLVLPSVYGLGAAIYVGFFEMGFTFLFWLKAMQSAESTSKIANLIFISPFISLVFIYFIVGEQIYISTVVGLTTIIFGLIIQQSKLSK</sequence>
<dbReference type="Proteomes" id="UP000472839">
    <property type="component" value="Unassembled WGS sequence"/>
</dbReference>
<feature type="transmembrane region" description="Helical" evidence="1">
    <location>
        <begin position="186"/>
        <end position="203"/>
    </location>
</feature>
<dbReference type="Pfam" id="PF00892">
    <property type="entry name" value="EamA"/>
    <property type="match status" value="2"/>
</dbReference>
<dbReference type="AlphaFoldDB" id="A0A6L4WWK2"/>
<feature type="transmembrane region" description="Helical" evidence="1">
    <location>
        <begin position="215"/>
        <end position="234"/>
    </location>
</feature>
<feature type="transmembrane region" description="Helical" evidence="1">
    <location>
        <begin position="7"/>
        <end position="25"/>
    </location>
</feature>
<comment type="caution">
    <text evidence="3">The sequence shown here is derived from an EMBL/GenBank/DDBJ whole genome shotgun (WGS) entry which is preliminary data.</text>
</comment>
<keyword evidence="1" id="KW-0812">Transmembrane</keyword>
<feature type="transmembrane region" description="Helical" evidence="1">
    <location>
        <begin position="155"/>
        <end position="174"/>
    </location>
</feature>